<feature type="transmembrane region" description="Helical" evidence="5">
    <location>
        <begin position="377"/>
        <end position="395"/>
    </location>
</feature>
<gene>
    <name evidence="6" type="ORF">CVLEPA_LOCUS27920</name>
</gene>
<dbReference type="PIRSF" id="PIRSF006060">
    <property type="entry name" value="AA_transporter"/>
    <property type="match status" value="1"/>
</dbReference>
<accession>A0ABP0GS42</accession>
<keyword evidence="7" id="KW-1185">Reference proteome</keyword>
<dbReference type="PANTHER" id="PTHR11785">
    <property type="entry name" value="AMINO ACID TRANSPORTER"/>
    <property type="match status" value="1"/>
</dbReference>
<evidence type="ECO:0000256" key="3">
    <source>
        <dbReference type="ARBA" id="ARBA00022989"/>
    </source>
</evidence>
<evidence type="ECO:0000256" key="5">
    <source>
        <dbReference type="SAM" id="Phobius"/>
    </source>
</evidence>
<evidence type="ECO:0000256" key="1">
    <source>
        <dbReference type="ARBA" id="ARBA00004141"/>
    </source>
</evidence>
<dbReference type="InterPro" id="IPR002293">
    <property type="entry name" value="AA/rel_permease1"/>
</dbReference>
<comment type="caution">
    <text evidence="6">The sequence shown here is derived from an EMBL/GenBank/DDBJ whole genome shotgun (WGS) entry which is preliminary data.</text>
</comment>
<sequence>MPTEQVESSRSSINEKPDVVMLKRQVGFIGGVSLIVGTIIGSGIFISPKGVFANAGSLGTGLVIWSACGVLSMFGALTYAELGTMIPKSGGEFPILLEAYGPIPAYLFAWTATVMLKPSSLCLLSLTFAKYALAPAYGDCDDVPELATKFTAAVVILTTVFCNCISVKLSTKVVTVFGIGKILSLVIIIVAGIVRFCQGYSENFSNSFSGTSPGIREVTMAFYQGLWAFDGWNQLNYVIEELKDPYKTLPRALAASMLIVTGLYVMTNIAYFTTMTFDELLASPAVAVTMGNVVLGVMVWIIPFAVSCSVFGTCVGSCFTAGRISYAAAREGHFNQVLSMLQVKRLTPAPAVLLNGFIALLMVIPNDFDTLVQYYSFATWAFYFATCSALFYFRIKMPDRHRPVKVPIFIPIIFSICSLCLVLVPIIDNPQIQYFIAVLSILFGLVFYFPFVHYKLKSKKIRKLNEFLQKMLLVALPEADL</sequence>
<dbReference type="Pfam" id="PF13520">
    <property type="entry name" value="AA_permease_2"/>
    <property type="match status" value="1"/>
</dbReference>
<keyword evidence="3 5" id="KW-1133">Transmembrane helix</keyword>
<feature type="transmembrane region" description="Helical" evidence="5">
    <location>
        <begin position="175"/>
        <end position="197"/>
    </location>
</feature>
<reference evidence="6 7" key="1">
    <citation type="submission" date="2024-02" db="EMBL/GenBank/DDBJ databases">
        <authorList>
            <person name="Daric V."/>
            <person name="Darras S."/>
        </authorList>
    </citation>
    <scope>NUCLEOTIDE SEQUENCE [LARGE SCALE GENOMIC DNA]</scope>
</reference>
<evidence type="ECO:0000256" key="2">
    <source>
        <dbReference type="ARBA" id="ARBA00022692"/>
    </source>
</evidence>
<feature type="transmembrane region" description="Helical" evidence="5">
    <location>
        <begin position="433"/>
        <end position="454"/>
    </location>
</feature>
<dbReference type="Gene3D" id="1.20.1740.10">
    <property type="entry name" value="Amino acid/polyamine transporter I"/>
    <property type="match status" value="1"/>
</dbReference>
<feature type="transmembrane region" description="Helical" evidence="5">
    <location>
        <begin position="407"/>
        <end position="427"/>
    </location>
</feature>
<feature type="transmembrane region" description="Helical" evidence="5">
    <location>
        <begin position="150"/>
        <end position="169"/>
    </location>
</feature>
<evidence type="ECO:0000313" key="6">
    <source>
        <dbReference type="EMBL" id="CAK8694556.1"/>
    </source>
</evidence>
<name>A0ABP0GS42_CLALP</name>
<evidence type="ECO:0000256" key="4">
    <source>
        <dbReference type="ARBA" id="ARBA00023136"/>
    </source>
</evidence>
<proteinExistence type="predicted"/>
<evidence type="ECO:0008006" key="8">
    <source>
        <dbReference type="Google" id="ProtNLM"/>
    </source>
</evidence>
<feature type="transmembrane region" description="Helical" evidence="5">
    <location>
        <begin position="58"/>
        <end position="80"/>
    </location>
</feature>
<feature type="transmembrane region" description="Helical" evidence="5">
    <location>
        <begin position="26"/>
        <end position="46"/>
    </location>
</feature>
<feature type="transmembrane region" description="Helical" evidence="5">
    <location>
        <begin position="252"/>
        <end position="273"/>
    </location>
</feature>
<dbReference type="Proteomes" id="UP001642483">
    <property type="component" value="Unassembled WGS sequence"/>
</dbReference>
<comment type="subcellular location">
    <subcellularLocation>
        <location evidence="1">Membrane</location>
        <topology evidence="1">Multi-pass membrane protein</topology>
    </subcellularLocation>
</comment>
<dbReference type="PANTHER" id="PTHR11785:SF512">
    <property type="entry name" value="SOBREMESA, ISOFORM B"/>
    <property type="match status" value="1"/>
</dbReference>
<dbReference type="EMBL" id="CAWYQH010000141">
    <property type="protein sequence ID" value="CAK8694556.1"/>
    <property type="molecule type" value="Genomic_DNA"/>
</dbReference>
<keyword evidence="4 5" id="KW-0472">Membrane</keyword>
<evidence type="ECO:0000313" key="7">
    <source>
        <dbReference type="Proteomes" id="UP001642483"/>
    </source>
</evidence>
<keyword evidence="2 5" id="KW-0812">Transmembrane</keyword>
<protein>
    <recommendedName>
        <fullName evidence="8">B(0,+)-type amino acid transporter 1</fullName>
    </recommendedName>
</protein>
<organism evidence="6 7">
    <name type="scientific">Clavelina lepadiformis</name>
    <name type="common">Light-bulb sea squirt</name>
    <name type="synonym">Ascidia lepadiformis</name>
    <dbReference type="NCBI Taxonomy" id="159417"/>
    <lineage>
        <taxon>Eukaryota</taxon>
        <taxon>Metazoa</taxon>
        <taxon>Chordata</taxon>
        <taxon>Tunicata</taxon>
        <taxon>Ascidiacea</taxon>
        <taxon>Aplousobranchia</taxon>
        <taxon>Clavelinidae</taxon>
        <taxon>Clavelina</taxon>
    </lineage>
</organism>
<dbReference type="InterPro" id="IPR050598">
    <property type="entry name" value="AminoAcid_Transporter"/>
</dbReference>